<comment type="subcellular location">
    <subcellularLocation>
        <location evidence="2">Cell inner membrane</location>
    </subcellularLocation>
</comment>
<proteinExistence type="predicted"/>
<feature type="transmembrane region" description="Helical" evidence="6">
    <location>
        <begin position="93"/>
        <end position="115"/>
    </location>
</feature>
<evidence type="ECO:0000313" key="9">
    <source>
        <dbReference type="Proteomes" id="UP000242815"/>
    </source>
</evidence>
<feature type="transmembrane region" description="Helical" evidence="6">
    <location>
        <begin position="146"/>
        <end position="165"/>
    </location>
</feature>
<dbReference type="PROSITE" id="PS50887">
    <property type="entry name" value="GGDEF"/>
    <property type="match status" value="1"/>
</dbReference>
<feature type="domain" description="GGDEF" evidence="7">
    <location>
        <begin position="262"/>
        <end position="393"/>
    </location>
</feature>
<dbReference type="FunFam" id="3.30.70.270:FF:000001">
    <property type="entry name" value="Diguanylate cyclase domain protein"/>
    <property type="match status" value="1"/>
</dbReference>
<dbReference type="CDD" id="cd01949">
    <property type="entry name" value="GGDEF"/>
    <property type="match status" value="1"/>
</dbReference>
<dbReference type="InterPro" id="IPR050469">
    <property type="entry name" value="Diguanylate_Cyclase"/>
</dbReference>
<dbReference type="InterPro" id="IPR029787">
    <property type="entry name" value="Nucleotide_cyclase"/>
</dbReference>
<keyword evidence="6" id="KW-1133">Transmembrane helix</keyword>
<keyword evidence="6" id="KW-0812">Transmembrane</keyword>
<dbReference type="RefSeq" id="WP_090536397.1">
    <property type="nucleotide sequence ID" value="NZ_FOYD01000001.1"/>
</dbReference>
<comment type="cofactor">
    <cofactor evidence="1">
        <name>Mg(2+)</name>
        <dbReference type="ChEBI" id="CHEBI:18420"/>
    </cofactor>
</comment>
<gene>
    <name evidence="8" type="ORF">SAMN05216578_101373</name>
</gene>
<dbReference type="Gene3D" id="3.30.70.270">
    <property type="match status" value="1"/>
</dbReference>
<dbReference type="AlphaFoldDB" id="A0A1I5ZWH5"/>
<evidence type="ECO:0000313" key="8">
    <source>
        <dbReference type="EMBL" id="SFQ60839.1"/>
    </source>
</evidence>
<evidence type="ECO:0000256" key="6">
    <source>
        <dbReference type="SAM" id="Phobius"/>
    </source>
</evidence>
<dbReference type="Pfam" id="PF00990">
    <property type="entry name" value="GGDEF"/>
    <property type="match status" value="1"/>
</dbReference>
<dbReference type="STRING" id="1002526.SAMN05216578_101373"/>
<accession>A0A1I5ZWH5</accession>
<evidence type="ECO:0000256" key="1">
    <source>
        <dbReference type="ARBA" id="ARBA00001946"/>
    </source>
</evidence>
<reference evidence="8 9" key="1">
    <citation type="submission" date="2016-10" db="EMBL/GenBank/DDBJ databases">
        <authorList>
            <person name="de Groot N.N."/>
        </authorList>
    </citation>
    <scope>NUCLEOTIDE SEQUENCE [LARGE SCALE GENOMIC DNA]</scope>
    <source>
        <strain evidence="8 9">JCM 18415</strain>
    </source>
</reference>
<evidence type="ECO:0000256" key="5">
    <source>
        <dbReference type="SAM" id="Coils"/>
    </source>
</evidence>
<sequence>MTESANPYRISRLWAEFVDPAMERAYRLHMQPLLARHLRVALWVWGCLLLAFGLQDLQALGMSDEFLILAGCRALQAALVFALALLLPRYPGLAASGYAVTALEITGLVLFLPIYFLRPDIATITVMVLALMLLAMFLFVPNRLKLTLLSVAVGVTLILVSIWSKGLGADVIIGAFILMSLPVVTGFFATQQLHTVQRRQFAMYSQARRANRELKKEVERRRLLEEELKRQATTDPLTGLFNRRQYEMLFRRERERCRRQGSAICVAMADLDRFKALNDEFGHDGGDEALRHVARLFTSKLREGDVVGRFGGEEFIILLPDTGVAEAERVVERLRQALEEEPLMVAGSPCSLTATFSLSLVLDSENDISETLRRVDAGLYRGKRSGRNQVVVV</sequence>
<feature type="coiled-coil region" evidence="5">
    <location>
        <begin position="207"/>
        <end position="234"/>
    </location>
</feature>
<evidence type="ECO:0000256" key="3">
    <source>
        <dbReference type="ARBA" id="ARBA00012528"/>
    </source>
</evidence>
<feature type="transmembrane region" description="Helical" evidence="6">
    <location>
        <begin position="66"/>
        <end position="86"/>
    </location>
</feature>
<organism evidence="8 9">
    <name type="scientific">Halopseudomonas formosensis</name>
    <dbReference type="NCBI Taxonomy" id="1002526"/>
    <lineage>
        <taxon>Bacteria</taxon>
        <taxon>Pseudomonadati</taxon>
        <taxon>Pseudomonadota</taxon>
        <taxon>Gammaproteobacteria</taxon>
        <taxon>Pseudomonadales</taxon>
        <taxon>Pseudomonadaceae</taxon>
        <taxon>Halopseudomonas</taxon>
    </lineage>
</organism>
<evidence type="ECO:0000256" key="4">
    <source>
        <dbReference type="ARBA" id="ARBA00034247"/>
    </source>
</evidence>
<keyword evidence="6" id="KW-0472">Membrane</keyword>
<dbReference type="NCBIfam" id="TIGR00254">
    <property type="entry name" value="GGDEF"/>
    <property type="match status" value="1"/>
</dbReference>
<dbReference type="GO" id="GO:0005886">
    <property type="term" value="C:plasma membrane"/>
    <property type="evidence" value="ECO:0007669"/>
    <property type="project" value="UniProtKB-SubCell"/>
</dbReference>
<dbReference type="EMBL" id="FOYD01000001">
    <property type="protein sequence ID" value="SFQ60839.1"/>
    <property type="molecule type" value="Genomic_DNA"/>
</dbReference>
<dbReference type="InterPro" id="IPR043128">
    <property type="entry name" value="Rev_trsase/Diguanyl_cyclase"/>
</dbReference>
<dbReference type="OrthoDB" id="9812260at2"/>
<evidence type="ECO:0000256" key="2">
    <source>
        <dbReference type="ARBA" id="ARBA00004533"/>
    </source>
</evidence>
<dbReference type="PANTHER" id="PTHR45138">
    <property type="entry name" value="REGULATORY COMPONENTS OF SENSORY TRANSDUCTION SYSTEM"/>
    <property type="match status" value="1"/>
</dbReference>
<feature type="transmembrane region" description="Helical" evidence="6">
    <location>
        <begin position="121"/>
        <end position="139"/>
    </location>
</feature>
<dbReference type="EC" id="2.7.7.65" evidence="3"/>
<feature type="transmembrane region" description="Helical" evidence="6">
    <location>
        <begin position="171"/>
        <end position="190"/>
    </location>
</feature>
<feature type="transmembrane region" description="Helical" evidence="6">
    <location>
        <begin position="33"/>
        <end position="54"/>
    </location>
</feature>
<dbReference type="Proteomes" id="UP000242815">
    <property type="component" value="Unassembled WGS sequence"/>
</dbReference>
<comment type="catalytic activity">
    <reaction evidence="4">
        <text>2 GTP = 3',3'-c-di-GMP + 2 diphosphate</text>
        <dbReference type="Rhea" id="RHEA:24898"/>
        <dbReference type="ChEBI" id="CHEBI:33019"/>
        <dbReference type="ChEBI" id="CHEBI:37565"/>
        <dbReference type="ChEBI" id="CHEBI:58805"/>
        <dbReference type="EC" id="2.7.7.65"/>
    </reaction>
</comment>
<evidence type="ECO:0000259" key="7">
    <source>
        <dbReference type="PROSITE" id="PS50887"/>
    </source>
</evidence>
<keyword evidence="5" id="KW-0175">Coiled coil</keyword>
<dbReference type="SMART" id="SM00267">
    <property type="entry name" value="GGDEF"/>
    <property type="match status" value="1"/>
</dbReference>
<dbReference type="SUPFAM" id="SSF55073">
    <property type="entry name" value="Nucleotide cyclase"/>
    <property type="match status" value="1"/>
</dbReference>
<protein>
    <recommendedName>
        <fullName evidence="3">diguanylate cyclase</fullName>
        <ecNumber evidence="3">2.7.7.65</ecNumber>
    </recommendedName>
</protein>
<dbReference type="GO" id="GO:0052621">
    <property type="term" value="F:diguanylate cyclase activity"/>
    <property type="evidence" value="ECO:0007669"/>
    <property type="project" value="UniProtKB-EC"/>
</dbReference>
<name>A0A1I5ZWH5_9GAMM</name>
<dbReference type="PANTHER" id="PTHR45138:SF9">
    <property type="entry name" value="DIGUANYLATE CYCLASE DGCM-RELATED"/>
    <property type="match status" value="1"/>
</dbReference>
<dbReference type="InterPro" id="IPR000160">
    <property type="entry name" value="GGDEF_dom"/>
</dbReference>